<dbReference type="OrthoDB" id="62930at2"/>
<sequence length="179" mass="19988">MRGECTVSQAAAALGLGLTPTFKLVQRYLRLGLLSESRREARAGRALRHYRAPGAFYVPFHVRPFEQMGEANRGAGLRAFEHNLERAMHTRTWAGWGSLSCFTPAGDVYYEFVSESGEVWEPLAQGAPLILAGWNRVTLSVDEARTLQRQLVALLRPYLNRPGTGEPYQVGIFLTPDRP</sequence>
<evidence type="ECO:0000313" key="1">
    <source>
        <dbReference type="EMBL" id="AFD26049.1"/>
    </source>
</evidence>
<dbReference type="AlphaFoldDB" id="H8GYK2"/>
<keyword evidence="2" id="KW-1185">Reference proteome</keyword>
<dbReference type="KEGG" id="dgo:DGo_CA2122"/>
<accession>H8GYK2</accession>
<evidence type="ECO:0000313" key="2">
    <source>
        <dbReference type="Proteomes" id="UP000007575"/>
    </source>
</evidence>
<dbReference type="STRING" id="745776.DGo_CA2122"/>
<proteinExistence type="predicted"/>
<name>H8GYK2_DEIGI</name>
<organism evidence="1 2">
    <name type="scientific">Deinococcus gobiensis (strain DSM 21396 / JCM 16679 / CGMCC 1.7299 / I-0)</name>
    <dbReference type="NCBI Taxonomy" id="745776"/>
    <lineage>
        <taxon>Bacteria</taxon>
        <taxon>Thermotogati</taxon>
        <taxon>Deinococcota</taxon>
        <taxon>Deinococci</taxon>
        <taxon>Deinococcales</taxon>
        <taxon>Deinococcaceae</taxon>
        <taxon>Deinococcus</taxon>
    </lineage>
</organism>
<dbReference type="Proteomes" id="UP000007575">
    <property type="component" value="Chromosome"/>
</dbReference>
<gene>
    <name evidence="1" type="ordered locus">DGo_CA2122</name>
</gene>
<dbReference type="HOGENOM" id="CLU_1472908_0_0_0"/>
<protein>
    <submittedName>
        <fullName evidence="1">Uncharacterized protein</fullName>
    </submittedName>
</protein>
<dbReference type="EMBL" id="CP002191">
    <property type="protein sequence ID" value="AFD26049.1"/>
    <property type="molecule type" value="Genomic_DNA"/>
</dbReference>
<reference evidence="1 2" key="1">
    <citation type="journal article" date="2012" name="PLoS ONE">
        <title>Genome sequence and transcriptome analysis of the radioresistant bacterium Deinococcus gobiensis: insights into the extreme environmental adaptations.</title>
        <authorList>
            <person name="Yuan M."/>
            <person name="Chen M."/>
            <person name="Zhang W."/>
            <person name="Lu W."/>
            <person name="Wang J."/>
            <person name="Yang M."/>
            <person name="Zhao P."/>
            <person name="Tang R."/>
            <person name="Li X."/>
            <person name="Hao Y."/>
            <person name="Zhou Z."/>
            <person name="Zhan Y."/>
            <person name="Yu H."/>
            <person name="Teng C."/>
            <person name="Yan Y."/>
            <person name="Ping S."/>
            <person name="Wang Y."/>
            <person name="Lin M."/>
        </authorList>
    </citation>
    <scope>NUCLEOTIDE SEQUENCE [LARGE SCALE GENOMIC DNA]</scope>
    <source>
        <strain evidence="1 2">I-0</strain>
    </source>
</reference>
<dbReference type="PATRIC" id="fig|745776.4.peg.2178"/>